<name>A0A1H5ZY08_9FLAO</name>
<organism evidence="1 2">
    <name type="scientific">Halpernia humi</name>
    <dbReference type="NCBI Taxonomy" id="493375"/>
    <lineage>
        <taxon>Bacteria</taxon>
        <taxon>Pseudomonadati</taxon>
        <taxon>Bacteroidota</taxon>
        <taxon>Flavobacteriia</taxon>
        <taxon>Flavobacteriales</taxon>
        <taxon>Weeksellaceae</taxon>
        <taxon>Chryseobacterium group</taxon>
        <taxon>Halpernia</taxon>
    </lineage>
</organism>
<accession>A0A1H5ZY08</accession>
<dbReference type="Proteomes" id="UP000236738">
    <property type="component" value="Unassembled WGS sequence"/>
</dbReference>
<dbReference type="RefSeq" id="WP_103914107.1">
    <property type="nucleotide sequence ID" value="NZ_FNUS01000005.1"/>
</dbReference>
<protein>
    <recommendedName>
        <fullName evidence="3">Sigma 54 modulation protein / S30EA ribosomal protein</fullName>
    </recommendedName>
</protein>
<dbReference type="Gene3D" id="3.30.160.100">
    <property type="entry name" value="Ribosome hibernation promotion factor-like"/>
    <property type="match status" value="1"/>
</dbReference>
<dbReference type="EMBL" id="FNUS01000005">
    <property type="protein sequence ID" value="SEG40665.1"/>
    <property type="molecule type" value="Genomic_DNA"/>
</dbReference>
<sequence length="104" mass="11892">MEILINTDHNIDGKEKMIAYYKDEVAHYFERFSDYLTRIEVKISDENSDKSGVNDKRCILEARIKGMPPIAVTSHGETVEKAFVAATNKMKTSLESKMGRLKSY</sequence>
<gene>
    <name evidence="1" type="ORF">SAMN05421847_2239</name>
</gene>
<dbReference type="Pfam" id="PF02482">
    <property type="entry name" value="Ribosomal_S30AE"/>
    <property type="match status" value="1"/>
</dbReference>
<evidence type="ECO:0008006" key="3">
    <source>
        <dbReference type="Google" id="ProtNLM"/>
    </source>
</evidence>
<dbReference type="InterPro" id="IPR036567">
    <property type="entry name" value="RHF-like"/>
</dbReference>
<evidence type="ECO:0000313" key="1">
    <source>
        <dbReference type="EMBL" id="SEG40665.1"/>
    </source>
</evidence>
<reference evidence="2" key="1">
    <citation type="submission" date="2016-10" db="EMBL/GenBank/DDBJ databases">
        <authorList>
            <person name="Varghese N."/>
            <person name="Submissions S."/>
        </authorList>
    </citation>
    <scope>NUCLEOTIDE SEQUENCE [LARGE SCALE GENOMIC DNA]</scope>
    <source>
        <strain evidence="2">DSM 21580</strain>
    </source>
</reference>
<dbReference type="AlphaFoldDB" id="A0A1H5ZY08"/>
<dbReference type="OrthoDB" id="121633at2"/>
<keyword evidence="2" id="KW-1185">Reference proteome</keyword>
<evidence type="ECO:0000313" key="2">
    <source>
        <dbReference type="Proteomes" id="UP000236738"/>
    </source>
</evidence>
<proteinExistence type="predicted"/>
<dbReference type="SUPFAM" id="SSF69754">
    <property type="entry name" value="Ribosome binding protein Y (YfiA homologue)"/>
    <property type="match status" value="1"/>
</dbReference>
<dbReference type="InterPro" id="IPR003489">
    <property type="entry name" value="RHF/RaiA"/>
</dbReference>